<feature type="non-terminal residue" evidence="1">
    <location>
        <position position="264"/>
    </location>
</feature>
<dbReference type="InterPro" id="IPR006626">
    <property type="entry name" value="PbH1"/>
</dbReference>
<dbReference type="SUPFAM" id="SSF51126">
    <property type="entry name" value="Pectin lyase-like"/>
    <property type="match status" value="1"/>
</dbReference>
<organism evidence="1">
    <name type="scientific">marine sediment metagenome</name>
    <dbReference type="NCBI Taxonomy" id="412755"/>
    <lineage>
        <taxon>unclassified sequences</taxon>
        <taxon>metagenomes</taxon>
        <taxon>ecological metagenomes</taxon>
    </lineage>
</organism>
<sequence length="264" mass="28604">EIRGNLFTKDLAWRDHPQWFAKNLFETKNARRVLVDGNIFENSWQDQQDGDAIVLKSPAPGGNDCDWCVTEDITITNNIIRHAAGGIRIAGRDTFHTNAVGQTSRILVDNNLFYDINKDVWGGKGMMLTLANDPKDIHFTHNTGISSGSANAAVNFNGLPGSGLVVQDNIFSQTIRGDGAGEGTSALETYAPGYIFERNVIVGADSSSYPTDNFFPPSLDDVHFVDMAADNYRLTGTSPYRNAATDGTDVGANIDVIEQATSGV</sequence>
<comment type="caution">
    <text evidence="1">The sequence shown here is derived from an EMBL/GenBank/DDBJ whole genome shotgun (WGS) entry which is preliminary data.</text>
</comment>
<dbReference type="AlphaFoldDB" id="X0V6M9"/>
<gene>
    <name evidence="1" type="ORF">S01H1_44391</name>
</gene>
<name>X0V6M9_9ZZZZ</name>
<protein>
    <recommendedName>
        <fullName evidence="2">Right handed beta helix domain-containing protein</fullName>
    </recommendedName>
</protein>
<dbReference type="SMART" id="SM00710">
    <property type="entry name" value="PbH1"/>
    <property type="match status" value="3"/>
</dbReference>
<proteinExistence type="predicted"/>
<dbReference type="EMBL" id="BARS01028316">
    <property type="protein sequence ID" value="GAG07002.1"/>
    <property type="molecule type" value="Genomic_DNA"/>
</dbReference>
<dbReference type="Gene3D" id="2.160.20.10">
    <property type="entry name" value="Single-stranded right-handed beta-helix, Pectin lyase-like"/>
    <property type="match status" value="1"/>
</dbReference>
<dbReference type="InterPro" id="IPR012334">
    <property type="entry name" value="Pectin_lyas_fold"/>
</dbReference>
<dbReference type="InterPro" id="IPR011050">
    <property type="entry name" value="Pectin_lyase_fold/virulence"/>
</dbReference>
<reference evidence="1" key="1">
    <citation type="journal article" date="2014" name="Front. Microbiol.">
        <title>High frequency of phylogenetically diverse reductive dehalogenase-homologous genes in deep subseafloor sedimentary metagenomes.</title>
        <authorList>
            <person name="Kawai M."/>
            <person name="Futagami T."/>
            <person name="Toyoda A."/>
            <person name="Takaki Y."/>
            <person name="Nishi S."/>
            <person name="Hori S."/>
            <person name="Arai W."/>
            <person name="Tsubouchi T."/>
            <person name="Morono Y."/>
            <person name="Uchiyama I."/>
            <person name="Ito T."/>
            <person name="Fujiyama A."/>
            <person name="Inagaki F."/>
            <person name="Takami H."/>
        </authorList>
    </citation>
    <scope>NUCLEOTIDE SEQUENCE</scope>
    <source>
        <strain evidence="1">Expedition CK06-06</strain>
    </source>
</reference>
<accession>X0V6M9</accession>
<evidence type="ECO:0008006" key="2">
    <source>
        <dbReference type="Google" id="ProtNLM"/>
    </source>
</evidence>
<evidence type="ECO:0000313" key="1">
    <source>
        <dbReference type="EMBL" id="GAG07002.1"/>
    </source>
</evidence>
<feature type="non-terminal residue" evidence="1">
    <location>
        <position position="1"/>
    </location>
</feature>